<dbReference type="AlphaFoldDB" id="A0A381QZC1"/>
<protein>
    <recommendedName>
        <fullName evidence="12">TonB-dependent receptor plug domain-containing protein</fullName>
    </recommendedName>
</protein>
<dbReference type="SUPFAM" id="SSF56935">
    <property type="entry name" value="Porins"/>
    <property type="match status" value="1"/>
</dbReference>
<keyword evidence="6" id="KW-0472">Membrane</keyword>
<accession>A0A381QZC1</accession>
<keyword evidence="7" id="KW-0675">Receptor</keyword>
<proteinExistence type="predicted"/>
<dbReference type="Gene3D" id="2.40.170.20">
    <property type="entry name" value="TonB-dependent receptor, beta-barrel domain"/>
    <property type="match status" value="1"/>
</dbReference>
<sequence>MIGHEVKKYENIRISIDKTTRLSTTLDIEAVEGQEVVVRATRPLIDFDKTNSEAIVTSEELEIMPIEDVADVIKLQGGVTQDAGGGIHIRGGRSSEVAYLVDGVSITDAYDGAIAVNIENANIQELQVISGTFNAEYGKAMSGIVNIVTKDGSDKFESYLQVYSGDHQSDDNIYKNLDSYTLTNDKNITLNLSGPIIKKKLNFFISARSYASDGWLNGLQTFTMYGDTVHTDKNLNGYFDSTDVKKEPYYRAMNWRDKYSVQTKLTYKINPKLVLRLNSIISDEQWQNYNHYSQMAQEGQKINYAVGSFTGLKLSQSFSSKTFYDININQSVHEYNAYLYKEYLDPRYITPDHLFWRNVSGAITPEISQQYGTGINFFPQYTFSRWGVATDRFFRNTTTNSLKWDLTSQVNKYNQIKLGFEFQKHLLKQDGYALLDSSQSDQIFTPYVPDRDSFNRTTYEYDPFEGSFYIQDKIEYGDMIINAGIRYEYFDPRSSVPNNIHEPYIKNPRNPALDSLSTQEKETIDWGSVMYTIEDSLGNPVAYTYADYYQSFGNQQDLYQKTGWWKKTTVKSQLSPRLGIAYPISDRGVVHFSYGYFFKIPDFSLLYNNTEIKLTDAGTDFGIFGNPDLKPERSVSYEIGLQQEILPSLKLDLRAYYKDSRDYVSSGIPIDLGDGKSYFTFVNKDYSNTRGIIITLDRFYQNGFGWHIDYTYQKAEGSNSDPSEEFGAVVSGQEPTRSIIPLDWDQNNNLNGSFFFDYKGWVTSLLFQYGSGYPYTPVITNYEGQGGQLANVLIKNSRRKLYTYNFDLKISRSIRINKFNGKVFININNLLDTRNEISVYGDTGRANRTIEQIRANSISPYEPMRPHSLDDYFSRPDWYSEPRSIQLGMELRW</sequence>
<evidence type="ECO:0000259" key="10">
    <source>
        <dbReference type="Pfam" id="PF07715"/>
    </source>
</evidence>
<evidence type="ECO:0000256" key="3">
    <source>
        <dbReference type="ARBA" id="ARBA00022692"/>
    </source>
</evidence>
<keyword evidence="3" id="KW-0812">Transmembrane</keyword>
<feature type="domain" description="TonB-dependent receptor plug" evidence="10">
    <location>
        <begin position="49"/>
        <end position="143"/>
    </location>
</feature>
<dbReference type="PANTHER" id="PTHR30069:SF29">
    <property type="entry name" value="HEMOGLOBIN AND HEMOGLOBIN-HAPTOGLOBIN-BINDING PROTEIN 1-RELATED"/>
    <property type="match status" value="1"/>
</dbReference>
<evidence type="ECO:0008006" key="12">
    <source>
        <dbReference type="Google" id="ProtNLM"/>
    </source>
</evidence>
<dbReference type="Pfam" id="PF00593">
    <property type="entry name" value="TonB_dep_Rec_b-barrel"/>
    <property type="match status" value="1"/>
</dbReference>
<dbReference type="EMBL" id="UINC01001606">
    <property type="protein sequence ID" value="SUZ84791.1"/>
    <property type="molecule type" value="Genomic_DNA"/>
</dbReference>
<dbReference type="InterPro" id="IPR012910">
    <property type="entry name" value="Plug_dom"/>
</dbReference>
<reference evidence="11" key="1">
    <citation type="submission" date="2018-05" db="EMBL/GenBank/DDBJ databases">
        <authorList>
            <person name="Lanie J.A."/>
            <person name="Ng W.-L."/>
            <person name="Kazmierczak K.M."/>
            <person name="Andrzejewski T.M."/>
            <person name="Davidsen T.M."/>
            <person name="Wayne K.J."/>
            <person name="Tettelin H."/>
            <person name="Glass J.I."/>
            <person name="Rusch D."/>
            <person name="Podicherti R."/>
            <person name="Tsui H.-C.T."/>
            <person name="Winkler M.E."/>
        </authorList>
    </citation>
    <scope>NUCLEOTIDE SEQUENCE</scope>
</reference>
<evidence type="ECO:0000256" key="5">
    <source>
        <dbReference type="ARBA" id="ARBA00023077"/>
    </source>
</evidence>
<evidence type="ECO:0000256" key="8">
    <source>
        <dbReference type="ARBA" id="ARBA00023237"/>
    </source>
</evidence>
<name>A0A381QZC1_9ZZZZ</name>
<evidence type="ECO:0000259" key="9">
    <source>
        <dbReference type="Pfam" id="PF00593"/>
    </source>
</evidence>
<dbReference type="InterPro" id="IPR036942">
    <property type="entry name" value="Beta-barrel_TonB_sf"/>
</dbReference>
<evidence type="ECO:0000256" key="4">
    <source>
        <dbReference type="ARBA" id="ARBA00022729"/>
    </source>
</evidence>
<dbReference type="PROSITE" id="PS52016">
    <property type="entry name" value="TONB_DEPENDENT_REC_3"/>
    <property type="match status" value="1"/>
</dbReference>
<evidence type="ECO:0000256" key="2">
    <source>
        <dbReference type="ARBA" id="ARBA00022448"/>
    </source>
</evidence>
<dbReference type="InterPro" id="IPR037066">
    <property type="entry name" value="Plug_dom_sf"/>
</dbReference>
<evidence type="ECO:0000256" key="7">
    <source>
        <dbReference type="ARBA" id="ARBA00023170"/>
    </source>
</evidence>
<keyword evidence="8" id="KW-0998">Cell outer membrane</keyword>
<dbReference type="Gene3D" id="2.170.130.10">
    <property type="entry name" value="TonB-dependent receptor, plug domain"/>
    <property type="match status" value="1"/>
</dbReference>
<evidence type="ECO:0000313" key="11">
    <source>
        <dbReference type="EMBL" id="SUZ84791.1"/>
    </source>
</evidence>
<dbReference type="GO" id="GO:0044718">
    <property type="term" value="P:siderophore transmembrane transport"/>
    <property type="evidence" value="ECO:0007669"/>
    <property type="project" value="TreeGrafter"/>
</dbReference>
<feature type="domain" description="TonB-dependent receptor-like beta-barrel" evidence="9">
    <location>
        <begin position="290"/>
        <end position="830"/>
    </location>
</feature>
<gene>
    <name evidence="11" type="ORF">METZ01_LOCUS37645</name>
</gene>
<comment type="subcellular location">
    <subcellularLocation>
        <location evidence="1">Cell outer membrane</location>
        <topology evidence="1">Multi-pass membrane protein</topology>
    </subcellularLocation>
</comment>
<organism evidence="11">
    <name type="scientific">marine metagenome</name>
    <dbReference type="NCBI Taxonomy" id="408172"/>
    <lineage>
        <taxon>unclassified sequences</taxon>
        <taxon>metagenomes</taxon>
        <taxon>ecological metagenomes</taxon>
    </lineage>
</organism>
<dbReference type="PANTHER" id="PTHR30069">
    <property type="entry name" value="TONB-DEPENDENT OUTER MEMBRANE RECEPTOR"/>
    <property type="match status" value="1"/>
</dbReference>
<dbReference type="InterPro" id="IPR039426">
    <property type="entry name" value="TonB-dep_rcpt-like"/>
</dbReference>
<dbReference type="InterPro" id="IPR000531">
    <property type="entry name" value="Beta-barrel_TonB"/>
</dbReference>
<keyword evidence="4" id="KW-0732">Signal</keyword>
<keyword evidence="2" id="KW-0813">Transport</keyword>
<dbReference type="GO" id="GO:0009279">
    <property type="term" value="C:cell outer membrane"/>
    <property type="evidence" value="ECO:0007669"/>
    <property type="project" value="UniProtKB-SubCell"/>
</dbReference>
<evidence type="ECO:0000256" key="1">
    <source>
        <dbReference type="ARBA" id="ARBA00004571"/>
    </source>
</evidence>
<dbReference type="Pfam" id="PF07715">
    <property type="entry name" value="Plug"/>
    <property type="match status" value="1"/>
</dbReference>
<dbReference type="GO" id="GO:0015344">
    <property type="term" value="F:siderophore uptake transmembrane transporter activity"/>
    <property type="evidence" value="ECO:0007669"/>
    <property type="project" value="TreeGrafter"/>
</dbReference>
<keyword evidence="5" id="KW-0798">TonB box</keyword>
<evidence type="ECO:0000256" key="6">
    <source>
        <dbReference type="ARBA" id="ARBA00023136"/>
    </source>
</evidence>